<gene>
    <name evidence="2" type="ORF">BAE44_0021589</name>
</gene>
<comment type="similarity">
    <text evidence="1">Belongs to the ARG7 family.</text>
</comment>
<dbReference type="PANTHER" id="PTHR31175:SF120">
    <property type="entry name" value="OS09G0547100 PROTEIN"/>
    <property type="match status" value="1"/>
</dbReference>
<evidence type="ECO:0000256" key="1">
    <source>
        <dbReference type="ARBA" id="ARBA00006974"/>
    </source>
</evidence>
<dbReference type="GO" id="GO:0009733">
    <property type="term" value="P:response to auxin"/>
    <property type="evidence" value="ECO:0007669"/>
    <property type="project" value="InterPro"/>
</dbReference>
<dbReference type="Proteomes" id="UP000095767">
    <property type="component" value="Unassembled WGS sequence"/>
</dbReference>
<accession>A0A1E5UX08</accession>
<dbReference type="PANTHER" id="PTHR31175">
    <property type="entry name" value="AUXIN-RESPONSIVE FAMILY PROTEIN"/>
    <property type="match status" value="1"/>
</dbReference>
<dbReference type="InterPro" id="IPR003676">
    <property type="entry name" value="SAUR_fam"/>
</dbReference>
<organism evidence="2 3">
    <name type="scientific">Dichanthelium oligosanthes</name>
    <dbReference type="NCBI Taxonomy" id="888268"/>
    <lineage>
        <taxon>Eukaryota</taxon>
        <taxon>Viridiplantae</taxon>
        <taxon>Streptophyta</taxon>
        <taxon>Embryophyta</taxon>
        <taxon>Tracheophyta</taxon>
        <taxon>Spermatophyta</taxon>
        <taxon>Magnoliopsida</taxon>
        <taxon>Liliopsida</taxon>
        <taxon>Poales</taxon>
        <taxon>Poaceae</taxon>
        <taxon>PACMAD clade</taxon>
        <taxon>Panicoideae</taxon>
        <taxon>Panicodae</taxon>
        <taxon>Paniceae</taxon>
        <taxon>Dichantheliinae</taxon>
        <taxon>Dichanthelium</taxon>
    </lineage>
</organism>
<name>A0A1E5UX08_9POAL</name>
<reference evidence="2 3" key="1">
    <citation type="submission" date="2016-09" db="EMBL/GenBank/DDBJ databases">
        <title>The draft genome of Dichanthelium oligosanthes: A C3 panicoid grass species.</title>
        <authorList>
            <person name="Studer A.J."/>
            <person name="Schnable J.C."/>
            <person name="Brutnell T.P."/>
        </authorList>
    </citation>
    <scope>NUCLEOTIDE SEQUENCE [LARGE SCALE GENOMIC DNA]</scope>
    <source>
        <strain evidence="3">cv. Kellogg 1175</strain>
        <tissue evidence="2">Leaf</tissue>
    </source>
</reference>
<sequence length="134" mass="15308">MVTARRLAHLAKKWQRMSAVGRKRLTTPSYEAEECCHEGPLCHVHCLWEEYVMCLLKRNASAKVEKALLSSLLASCHYAGCGGANCWRQPRNLLFLASEDLHAETLILSCGIRQEQCKIVRCSHVDNRKRRIIM</sequence>
<evidence type="ECO:0000313" key="2">
    <source>
        <dbReference type="EMBL" id="OEL17390.1"/>
    </source>
</evidence>
<protein>
    <submittedName>
        <fullName evidence="2">Uncharacterized protein</fullName>
    </submittedName>
</protein>
<evidence type="ECO:0000313" key="3">
    <source>
        <dbReference type="Proteomes" id="UP000095767"/>
    </source>
</evidence>
<proteinExistence type="inferred from homology"/>
<dbReference type="EMBL" id="LWDX02060073">
    <property type="protein sequence ID" value="OEL17390.1"/>
    <property type="molecule type" value="Genomic_DNA"/>
</dbReference>
<keyword evidence="3" id="KW-1185">Reference proteome</keyword>
<dbReference type="AlphaFoldDB" id="A0A1E5UX08"/>
<comment type="caution">
    <text evidence="2">The sequence shown here is derived from an EMBL/GenBank/DDBJ whole genome shotgun (WGS) entry which is preliminary data.</text>
</comment>